<dbReference type="EMBL" id="HACG01029580">
    <property type="protein sequence ID" value="CEK76445.1"/>
    <property type="molecule type" value="Transcribed_RNA"/>
</dbReference>
<feature type="signal peptide" evidence="1">
    <location>
        <begin position="1"/>
        <end position="21"/>
    </location>
</feature>
<feature type="chain" id="PRO_5007391695" description="Transcobalamin-like C-terminal domain-containing protein" evidence="1">
    <location>
        <begin position="22"/>
        <end position="151"/>
    </location>
</feature>
<dbReference type="PANTHER" id="PTHR10559">
    <property type="entry name" value="TRANSCOBALAMIN-1/GASTRIC INTRINSIC FACTOR"/>
    <property type="match status" value="1"/>
</dbReference>
<organism evidence="3">
    <name type="scientific">Arion vulgaris</name>
    <dbReference type="NCBI Taxonomy" id="1028688"/>
    <lineage>
        <taxon>Eukaryota</taxon>
        <taxon>Metazoa</taxon>
        <taxon>Spiralia</taxon>
        <taxon>Lophotrochozoa</taxon>
        <taxon>Mollusca</taxon>
        <taxon>Gastropoda</taxon>
        <taxon>Heterobranchia</taxon>
        <taxon>Euthyneura</taxon>
        <taxon>Panpulmonata</taxon>
        <taxon>Eupulmonata</taxon>
        <taxon>Stylommatophora</taxon>
        <taxon>Helicina</taxon>
        <taxon>Arionoidea</taxon>
        <taxon>Arionidae</taxon>
        <taxon>Arion</taxon>
    </lineage>
</organism>
<dbReference type="PANTHER" id="PTHR10559:SF18">
    <property type="entry name" value="TRANSCOBALAMIN II"/>
    <property type="match status" value="1"/>
</dbReference>
<reference evidence="3" key="1">
    <citation type="submission" date="2014-12" db="EMBL/GenBank/DDBJ databases">
        <title>Insight into the proteome of Arion vulgaris.</title>
        <authorList>
            <person name="Aradska J."/>
            <person name="Bulat T."/>
            <person name="Smidak R."/>
            <person name="Sarate P."/>
            <person name="Gangsoo J."/>
            <person name="Sialana F."/>
            <person name="Bilban M."/>
            <person name="Lubec G."/>
        </authorList>
    </citation>
    <scope>NUCLEOTIDE SEQUENCE</scope>
    <source>
        <tissue evidence="3">Skin</tissue>
    </source>
</reference>
<sequence length="151" mass="16787">MSKFLVICLVLVTFIADGSLGCKRFGSVTTTSSPDSTDQPGQPITVDLIIRNQFQKPYFEYQVTVSAKPQRELIHFLESAATKDPNFKFSADFYGSLGYMITAINGVRMNATEKSYWKIHENPSGNSIDLGVSSYVPLNTQTIILNFTTWG</sequence>
<accession>A0A0B7A744</accession>
<gene>
    <name evidence="3" type="primary">ORF100001</name>
    <name evidence="4" type="synonym">ORF100007</name>
    <name evidence="5" type="synonym">ORF100011</name>
</gene>
<evidence type="ECO:0000256" key="1">
    <source>
        <dbReference type="SAM" id="SignalP"/>
    </source>
</evidence>
<dbReference type="EMBL" id="HACG01029577">
    <property type="protein sequence ID" value="CEK76442.1"/>
    <property type="molecule type" value="Transcribed_RNA"/>
</dbReference>
<keyword evidence="1" id="KW-0732">Signal</keyword>
<dbReference type="AlphaFoldDB" id="A0A0B7A744"/>
<evidence type="ECO:0000259" key="2">
    <source>
        <dbReference type="Pfam" id="PF14478"/>
    </source>
</evidence>
<name>A0A0B7A744_9EUPU</name>
<dbReference type="InterPro" id="IPR027954">
    <property type="entry name" value="Transcobalamin-like_C"/>
</dbReference>
<dbReference type="Pfam" id="PF14478">
    <property type="entry name" value="DUF4430"/>
    <property type="match status" value="1"/>
</dbReference>
<feature type="domain" description="Transcobalamin-like C-terminal" evidence="2">
    <location>
        <begin position="92"/>
        <end position="148"/>
    </location>
</feature>
<dbReference type="InterPro" id="IPR051588">
    <property type="entry name" value="Cobalamin_Transport"/>
</dbReference>
<dbReference type="Gene3D" id="2.170.130.30">
    <property type="match status" value="1"/>
</dbReference>
<dbReference type="EMBL" id="HACG01029582">
    <property type="protein sequence ID" value="CEK76447.1"/>
    <property type="molecule type" value="Transcribed_RNA"/>
</dbReference>
<proteinExistence type="predicted"/>
<evidence type="ECO:0000313" key="5">
    <source>
        <dbReference type="EMBL" id="CEK76447.1"/>
    </source>
</evidence>
<evidence type="ECO:0000313" key="3">
    <source>
        <dbReference type="EMBL" id="CEK76442.1"/>
    </source>
</evidence>
<evidence type="ECO:0000313" key="4">
    <source>
        <dbReference type="EMBL" id="CEK76445.1"/>
    </source>
</evidence>
<protein>
    <recommendedName>
        <fullName evidence="2">Transcobalamin-like C-terminal domain-containing protein</fullName>
    </recommendedName>
</protein>